<dbReference type="GO" id="GO:0001522">
    <property type="term" value="P:pseudouridine synthesis"/>
    <property type="evidence" value="ECO:0007669"/>
    <property type="project" value="InterPro"/>
</dbReference>
<dbReference type="GO" id="GO:0009982">
    <property type="term" value="F:pseudouridine synthase activity"/>
    <property type="evidence" value="ECO:0007669"/>
    <property type="project" value="InterPro"/>
</dbReference>
<accession>A0A443S7E6</accession>
<dbReference type="OrthoDB" id="9995526at2759"/>
<evidence type="ECO:0000313" key="3">
    <source>
        <dbReference type="EMBL" id="RWS23452.1"/>
    </source>
</evidence>
<dbReference type="EMBL" id="NCKV01006419">
    <property type="protein sequence ID" value="RWS23452.1"/>
    <property type="molecule type" value="Genomic_DNA"/>
</dbReference>
<comment type="caution">
    <text evidence="3">The sequence shown here is derived from an EMBL/GenBank/DDBJ whole genome shotgun (WGS) entry which is preliminary data.</text>
</comment>
<comment type="similarity">
    <text evidence="1">Belongs to the pseudouridine synthase TruB family.</text>
</comment>
<dbReference type="InterPro" id="IPR039048">
    <property type="entry name" value="Trub2"/>
</dbReference>
<dbReference type="GO" id="GO:0003723">
    <property type="term" value="F:RNA binding"/>
    <property type="evidence" value="ECO:0007669"/>
    <property type="project" value="InterPro"/>
</dbReference>
<sequence length="336" mass="38178">MGSMFLRYAPDAYRLLNGVFCAYKPFGGYPKAFRTRLINNFVEELNSMKVRPPQNRVEIVGSFEDEIFNVQTVPSYSDMPAVVGPRYAFQDFSMMFAHCPPYFGSGVTVVGIGSYGCYLASELKRANFLRVYELKCKFGYATDTFLSDGKVIEKSTHRHVGKERLDYVLNRIQSGQQTQMFNTLGIDLRTQYAYEKASVGLIRPKDRNTAPVVYGLKCIHLAMPDFTVELSVINEDDYFIASLVNDIGLKCKTNAVLHSVRCTRYGSFTVDHCLLEKHCTVENVIENLQLCKPLVSEDKLIPMVNLKSMKQHQQSFLEVLQKKKIIGTEPSKNDEM</sequence>
<keyword evidence="4" id="KW-1185">Reference proteome</keyword>
<dbReference type="SUPFAM" id="SSF55120">
    <property type="entry name" value="Pseudouridine synthase"/>
    <property type="match status" value="1"/>
</dbReference>
<dbReference type="PANTHER" id="PTHR13195:SF0">
    <property type="entry name" value="PSEUDOURIDYLATE SYNTHASE TRUB2, MITOCHONDRIAL"/>
    <property type="match status" value="1"/>
</dbReference>
<evidence type="ECO:0000313" key="4">
    <source>
        <dbReference type="Proteomes" id="UP000288716"/>
    </source>
</evidence>
<protein>
    <submittedName>
        <fullName evidence="3">Putative tRNA pseudouridine synthase 2-like protein</fullName>
    </submittedName>
</protein>
<dbReference type="AlphaFoldDB" id="A0A443S7E6"/>
<feature type="domain" description="Pseudouridine synthase II N-terminal" evidence="2">
    <location>
        <begin position="105"/>
        <end position="232"/>
    </location>
</feature>
<evidence type="ECO:0000256" key="1">
    <source>
        <dbReference type="ARBA" id="ARBA00008999"/>
    </source>
</evidence>
<dbReference type="VEuPathDB" id="VectorBase:LDEU008588"/>
<name>A0A443S7E6_9ACAR</name>
<dbReference type="Proteomes" id="UP000288716">
    <property type="component" value="Unassembled WGS sequence"/>
</dbReference>
<dbReference type="GO" id="GO:0006396">
    <property type="term" value="P:RNA processing"/>
    <property type="evidence" value="ECO:0007669"/>
    <property type="project" value="InterPro"/>
</dbReference>
<dbReference type="STRING" id="299467.A0A443S7E6"/>
<reference evidence="3 4" key="1">
    <citation type="journal article" date="2018" name="Gigascience">
        <title>Genomes of trombidid mites reveal novel predicted allergens and laterally-transferred genes associated with secondary metabolism.</title>
        <authorList>
            <person name="Dong X."/>
            <person name="Chaisiri K."/>
            <person name="Xia D."/>
            <person name="Armstrong S.D."/>
            <person name="Fang Y."/>
            <person name="Donnelly M.J."/>
            <person name="Kadowaki T."/>
            <person name="McGarry J.W."/>
            <person name="Darby A.C."/>
            <person name="Makepeace B.L."/>
        </authorList>
    </citation>
    <scope>NUCLEOTIDE SEQUENCE [LARGE SCALE GENOMIC DNA]</scope>
    <source>
        <strain evidence="3">UoL-UT</strain>
    </source>
</reference>
<dbReference type="Pfam" id="PF01509">
    <property type="entry name" value="TruB_N"/>
    <property type="match status" value="1"/>
</dbReference>
<evidence type="ECO:0000259" key="2">
    <source>
        <dbReference type="Pfam" id="PF01509"/>
    </source>
</evidence>
<gene>
    <name evidence="3" type="ORF">B4U80_09211</name>
</gene>
<dbReference type="Gene3D" id="3.30.2350.10">
    <property type="entry name" value="Pseudouridine synthase"/>
    <property type="match status" value="1"/>
</dbReference>
<dbReference type="InterPro" id="IPR002501">
    <property type="entry name" value="PsdUridine_synth_N"/>
</dbReference>
<dbReference type="InterPro" id="IPR020103">
    <property type="entry name" value="PsdUridine_synth_cat_dom_sf"/>
</dbReference>
<dbReference type="PANTHER" id="PTHR13195">
    <property type="entry name" value="PSEUDOURIDINE SYNTHASE-RELATED"/>
    <property type="match status" value="1"/>
</dbReference>
<organism evidence="3 4">
    <name type="scientific">Leptotrombidium deliense</name>
    <dbReference type="NCBI Taxonomy" id="299467"/>
    <lineage>
        <taxon>Eukaryota</taxon>
        <taxon>Metazoa</taxon>
        <taxon>Ecdysozoa</taxon>
        <taxon>Arthropoda</taxon>
        <taxon>Chelicerata</taxon>
        <taxon>Arachnida</taxon>
        <taxon>Acari</taxon>
        <taxon>Acariformes</taxon>
        <taxon>Trombidiformes</taxon>
        <taxon>Prostigmata</taxon>
        <taxon>Anystina</taxon>
        <taxon>Parasitengona</taxon>
        <taxon>Trombiculoidea</taxon>
        <taxon>Trombiculidae</taxon>
        <taxon>Leptotrombidium</taxon>
    </lineage>
</organism>
<proteinExistence type="inferred from homology"/>